<evidence type="ECO:0000259" key="10">
    <source>
        <dbReference type="Pfam" id="PF04715"/>
    </source>
</evidence>
<evidence type="ECO:0000256" key="7">
    <source>
        <dbReference type="ARBA" id="ARBA00025634"/>
    </source>
</evidence>
<dbReference type="InterPro" id="IPR006805">
    <property type="entry name" value="Anth_synth_I_N"/>
</dbReference>
<evidence type="ECO:0000256" key="1">
    <source>
        <dbReference type="ARBA" id="ARBA00001946"/>
    </source>
</evidence>
<dbReference type="RefSeq" id="WP_032525090.1">
    <property type="nucleotide sequence ID" value="NZ_CP138934.1"/>
</dbReference>
<proteinExistence type="predicted"/>
<evidence type="ECO:0000313" key="11">
    <source>
        <dbReference type="EMBL" id="KGF85640.1"/>
    </source>
</evidence>
<dbReference type="Pfam" id="PF04715">
    <property type="entry name" value="Anth_synt_I_N"/>
    <property type="match status" value="1"/>
</dbReference>
<dbReference type="AlphaFoldDB" id="A0A0A1Z830"/>
<comment type="function">
    <text evidence="7">Part of a heterotetrameric complex that catalyzes the two-step biosynthesis of anthranilate, an intermediate in the biosynthesis of L-tryptophan. In the first step, the glutamine-binding beta subunit (TrpG) of anthranilate synthase (AS) provides the glutamine amidotransferase activity which generates ammonia as a substrate that, along with chorismate, is used in the second step, catalyzed by the large alpha subunit of AS (TrpE) to produce anthranilate. In the absence of TrpG, TrpE can synthesize anthranilate directly from chorismate and high concentrations of ammonia.</text>
</comment>
<dbReference type="PRINTS" id="PR00095">
    <property type="entry name" value="ANTSNTHASEI"/>
</dbReference>
<dbReference type="PANTHER" id="PTHR11236">
    <property type="entry name" value="AMINOBENZOATE/ANTHRANILATE SYNTHASE"/>
    <property type="match status" value="1"/>
</dbReference>
<dbReference type="PANTHER" id="PTHR11236:SF48">
    <property type="entry name" value="ISOCHORISMATE SYNTHASE MENF"/>
    <property type="match status" value="1"/>
</dbReference>
<feature type="domain" description="Chorismate-utilising enzyme C-terminal" evidence="9">
    <location>
        <begin position="230"/>
        <end position="493"/>
    </location>
</feature>
<dbReference type="InterPro" id="IPR005801">
    <property type="entry name" value="ADC_synthase"/>
</dbReference>
<gene>
    <name evidence="11" type="ORF">EU91_1743</name>
</gene>
<keyword evidence="6 11" id="KW-0456">Lyase</keyword>
<dbReference type="GO" id="GO:0004049">
    <property type="term" value="F:anthranilate synthase activity"/>
    <property type="evidence" value="ECO:0007669"/>
    <property type="project" value="UniProtKB-EC"/>
</dbReference>
<comment type="subunit">
    <text evidence="2">Heterotetramer consisting of two non-identical subunits: a beta subunit (TrpG) and a large alpha subunit (TrpE).</text>
</comment>
<comment type="catalytic activity">
    <reaction evidence="8">
        <text>chorismate + L-glutamine = anthranilate + pyruvate + L-glutamate + H(+)</text>
        <dbReference type="Rhea" id="RHEA:21732"/>
        <dbReference type="ChEBI" id="CHEBI:15361"/>
        <dbReference type="ChEBI" id="CHEBI:15378"/>
        <dbReference type="ChEBI" id="CHEBI:16567"/>
        <dbReference type="ChEBI" id="CHEBI:29748"/>
        <dbReference type="ChEBI" id="CHEBI:29985"/>
        <dbReference type="ChEBI" id="CHEBI:58359"/>
        <dbReference type="EC" id="4.1.3.27"/>
    </reaction>
</comment>
<comment type="caution">
    <text evidence="11">The sequence shown here is derived from an EMBL/GenBank/DDBJ whole genome shotgun (WGS) entry which is preliminary data.</text>
</comment>
<dbReference type="Proteomes" id="UP000030598">
    <property type="component" value="Unassembled WGS sequence"/>
</dbReference>
<organism evidence="11 12">
    <name type="scientific">Prochlorococcus marinus str. GP2</name>
    <dbReference type="NCBI Taxonomy" id="59925"/>
    <lineage>
        <taxon>Bacteria</taxon>
        <taxon>Bacillati</taxon>
        <taxon>Cyanobacteriota</taxon>
        <taxon>Cyanophyceae</taxon>
        <taxon>Synechococcales</taxon>
        <taxon>Prochlorococcaceae</taxon>
        <taxon>Prochlorococcus</taxon>
    </lineage>
</organism>
<dbReference type="EMBL" id="JNAH01000008">
    <property type="protein sequence ID" value="KGF85640.1"/>
    <property type="molecule type" value="Genomic_DNA"/>
</dbReference>
<evidence type="ECO:0000256" key="2">
    <source>
        <dbReference type="ARBA" id="ARBA00011575"/>
    </source>
</evidence>
<dbReference type="InterPro" id="IPR015890">
    <property type="entry name" value="Chorismate_C"/>
</dbReference>
<dbReference type="SUPFAM" id="SSF56322">
    <property type="entry name" value="ADC synthase"/>
    <property type="match status" value="1"/>
</dbReference>
<evidence type="ECO:0000256" key="6">
    <source>
        <dbReference type="ARBA" id="ARBA00023239"/>
    </source>
</evidence>
<protein>
    <recommendedName>
        <fullName evidence="3">Anthranilate synthase component 1</fullName>
    </recommendedName>
</protein>
<dbReference type="InterPro" id="IPR019999">
    <property type="entry name" value="Anth_synth_I-like"/>
</dbReference>
<accession>A0A0A1Z830</accession>
<evidence type="ECO:0000256" key="4">
    <source>
        <dbReference type="ARBA" id="ARBA00022723"/>
    </source>
</evidence>
<evidence type="ECO:0000256" key="8">
    <source>
        <dbReference type="ARBA" id="ARBA00047683"/>
    </source>
</evidence>
<reference evidence="12" key="1">
    <citation type="journal article" date="2014" name="Sci. Data">
        <title>Genomes of diverse isolates of the marine cyanobacterium Prochlorococcus.</title>
        <authorList>
            <person name="Biller S."/>
            <person name="Berube P."/>
            <person name="Thompson J."/>
            <person name="Kelly L."/>
            <person name="Roggensack S."/>
            <person name="Awad L."/>
            <person name="Roache-Johnson K."/>
            <person name="Ding H."/>
            <person name="Giovannoni S.J."/>
            <person name="Moore L.R."/>
            <person name="Chisholm S.W."/>
        </authorList>
    </citation>
    <scope>NUCLEOTIDE SEQUENCE [LARGE SCALE GENOMIC DNA]</scope>
    <source>
        <strain evidence="12">GP2</strain>
    </source>
</reference>
<keyword evidence="5" id="KW-0460">Magnesium</keyword>
<dbReference type="OrthoDB" id="9803598at2"/>
<evidence type="ECO:0000256" key="3">
    <source>
        <dbReference type="ARBA" id="ARBA00020653"/>
    </source>
</evidence>
<feature type="domain" description="Anthranilate synthase component I N-terminal" evidence="10">
    <location>
        <begin position="29"/>
        <end position="166"/>
    </location>
</feature>
<dbReference type="GO" id="GO:0000162">
    <property type="term" value="P:L-tryptophan biosynthetic process"/>
    <property type="evidence" value="ECO:0007669"/>
    <property type="project" value="TreeGrafter"/>
</dbReference>
<keyword evidence="4" id="KW-0479">Metal-binding</keyword>
<comment type="cofactor">
    <cofactor evidence="1">
        <name>Mg(2+)</name>
        <dbReference type="ChEBI" id="CHEBI:18420"/>
    </cofactor>
</comment>
<sequence length="506" mass="57366">MISSQKESFLKAHKEGKNFIPIIQTWPADLETPLSTWLKLSSKDSHGVFLESVEGGESLGRWSIVATRPLWEAVCYGEEIVKTWNNGKTEIYKGNPFDLLKTWTKEYKSYMVDELPSIGQLYGCWGYELINRIEPSVLINKNEGSSIPDGTWMFFDQLVIFDQIKRCITAVVYADTTSSKDACIEEVFLNSISKIKKTRELMKIPLTENEFLEWNENENLNLNIKSNWKKKDFEDAVLSAKEYIRKGDIFQIVISQRFHTQVNHNPFNLYRSLRMVNPSPYMSFFDFGSWYLIGSSPEVMVKAEKNTKNQIIASLRPIAGTRPRGNDPQQDLKLEKDLLKDPKEIAEHVMLIDLGRNDLGRVCEVGTVEVKDLMVIEKYSHVMHIVSEVEGILKNNTDVWDLLKACFPAGTVTGAPKIRAMQLIQNFEKDARGPYAGVYGSIDINGALNTAITIRTMIVKPYEDGKYDVFVQAGAGIVADSSPENEYQETINKAKGILKALACLDK</sequence>
<dbReference type="GO" id="GO:0046872">
    <property type="term" value="F:metal ion binding"/>
    <property type="evidence" value="ECO:0007669"/>
    <property type="project" value="UniProtKB-KW"/>
</dbReference>
<evidence type="ECO:0000256" key="5">
    <source>
        <dbReference type="ARBA" id="ARBA00022842"/>
    </source>
</evidence>
<evidence type="ECO:0000259" key="9">
    <source>
        <dbReference type="Pfam" id="PF00425"/>
    </source>
</evidence>
<evidence type="ECO:0000313" key="12">
    <source>
        <dbReference type="Proteomes" id="UP000030598"/>
    </source>
</evidence>
<dbReference type="Pfam" id="PF00425">
    <property type="entry name" value="Chorismate_bind"/>
    <property type="match status" value="1"/>
</dbReference>
<name>A0A0A1Z830_PROMR</name>
<dbReference type="Gene3D" id="3.60.120.10">
    <property type="entry name" value="Anthranilate synthase"/>
    <property type="match status" value="1"/>
</dbReference>
<dbReference type="STRING" id="59925.EU91_1743"/>
<dbReference type="eggNOG" id="COG0147">
    <property type="taxonomic scope" value="Bacteria"/>
</dbReference>